<evidence type="ECO:0000313" key="6">
    <source>
        <dbReference type="EMBL" id="BAM82199.1"/>
    </source>
</evidence>
<protein>
    <submittedName>
        <fullName evidence="6">Similar to ATP-dependent RNA helicase deaD</fullName>
    </submittedName>
</protein>
<dbReference type="PANTHER" id="PTHR47959">
    <property type="entry name" value="ATP-DEPENDENT RNA HELICASE RHLE-RELATED"/>
    <property type="match status" value="1"/>
</dbReference>
<evidence type="ECO:0000256" key="3">
    <source>
        <dbReference type="ARBA" id="ARBA00022806"/>
    </source>
</evidence>
<dbReference type="RefSeq" id="XP_005538235.1">
    <property type="nucleotide sequence ID" value="XM_005538178.1"/>
</dbReference>
<reference evidence="6 7" key="1">
    <citation type="journal article" date="2004" name="Nature">
        <title>Genome sequence of the ultrasmall unicellular red alga Cyanidioschyzon merolae 10D.</title>
        <authorList>
            <person name="Matsuzaki M."/>
            <person name="Misumi O."/>
            <person name="Shin-i T."/>
            <person name="Maruyama S."/>
            <person name="Takahara M."/>
            <person name="Miyagishima S."/>
            <person name="Mori T."/>
            <person name="Nishida K."/>
            <person name="Yagisawa F."/>
            <person name="Nishida K."/>
            <person name="Yoshida Y."/>
            <person name="Nishimura Y."/>
            <person name="Nakao S."/>
            <person name="Kobayashi T."/>
            <person name="Momoyama Y."/>
            <person name="Higashiyama T."/>
            <person name="Minoda A."/>
            <person name="Sano M."/>
            <person name="Nomoto H."/>
            <person name="Oishi K."/>
            <person name="Hayashi H."/>
            <person name="Ohta F."/>
            <person name="Nishizaka S."/>
            <person name="Haga S."/>
            <person name="Miura S."/>
            <person name="Morishita T."/>
            <person name="Kabeya Y."/>
            <person name="Terasawa K."/>
            <person name="Suzuki Y."/>
            <person name="Ishii Y."/>
            <person name="Asakawa S."/>
            <person name="Takano H."/>
            <person name="Ohta N."/>
            <person name="Kuroiwa H."/>
            <person name="Tanaka K."/>
            <person name="Shimizu N."/>
            <person name="Sugano S."/>
            <person name="Sato N."/>
            <person name="Nozaki H."/>
            <person name="Ogasawara N."/>
            <person name="Kohara Y."/>
            <person name="Kuroiwa T."/>
        </authorList>
    </citation>
    <scope>NUCLEOTIDE SEQUENCE [LARGE SCALE GENOMIC DNA]</scope>
    <source>
        <strain evidence="6 7">10D</strain>
    </source>
</reference>
<dbReference type="InterPro" id="IPR001650">
    <property type="entry name" value="Helicase_C-like"/>
</dbReference>
<dbReference type="GO" id="GO:0005524">
    <property type="term" value="F:ATP binding"/>
    <property type="evidence" value="ECO:0007669"/>
    <property type="project" value="UniProtKB-KW"/>
</dbReference>
<dbReference type="GO" id="GO:0005829">
    <property type="term" value="C:cytosol"/>
    <property type="evidence" value="ECO:0007669"/>
    <property type="project" value="TreeGrafter"/>
</dbReference>
<proteinExistence type="predicted"/>
<dbReference type="eggNOG" id="KOG0341">
    <property type="taxonomic scope" value="Eukaryota"/>
</dbReference>
<dbReference type="EMBL" id="AP006499">
    <property type="protein sequence ID" value="BAM82199.1"/>
    <property type="molecule type" value="Genomic_DNA"/>
</dbReference>
<dbReference type="Pfam" id="PF00271">
    <property type="entry name" value="Helicase_C"/>
    <property type="match status" value="1"/>
</dbReference>
<dbReference type="CDD" id="cd18787">
    <property type="entry name" value="SF2_C_DEAD"/>
    <property type="match status" value="1"/>
</dbReference>
<dbReference type="Gramene" id="CMQ338CT">
    <property type="protein sequence ID" value="CMQ338CT"/>
    <property type="gene ID" value="CMQ338C"/>
</dbReference>
<dbReference type="GO" id="GO:0016787">
    <property type="term" value="F:hydrolase activity"/>
    <property type="evidence" value="ECO:0007669"/>
    <property type="project" value="UniProtKB-KW"/>
</dbReference>
<dbReference type="STRING" id="280699.M1VAN5"/>
<dbReference type="InterPro" id="IPR050079">
    <property type="entry name" value="DEAD_box_RNA_helicase"/>
</dbReference>
<dbReference type="GeneID" id="16996301"/>
<evidence type="ECO:0000256" key="1">
    <source>
        <dbReference type="ARBA" id="ARBA00022741"/>
    </source>
</evidence>
<dbReference type="SMART" id="SM00490">
    <property type="entry name" value="HELICc"/>
    <property type="match status" value="1"/>
</dbReference>
<dbReference type="GO" id="GO:0003724">
    <property type="term" value="F:RNA helicase activity"/>
    <property type="evidence" value="ECO:0007669"/>
    <property type="project" value="TreeGrafter"/>
</dbReference>
<dbReference type="PROSITE" id="PS51194">
    <property type="entry name" value="HELICASE_CTER"/>
    <property type="match status" value="1"/>
</dbReference>
<sequence length="235" mass="26792">MQQRNQLAPLPLHRLQGGQLWCVAATMTRGSLAQVEALARALTPSRKLFIARDNGLHEPPRIVRIRFELVQHPPQKVTRLLEWLQADARGLLRDGKSTLVFCNSIQTCRFVQHTLREQGVLALACHGGMPTRMRDAAVEQFANGTADVLICSDLMARGIDWPFVGRVLSFDAPATYHHFLHRAGRLRRGGDCITLIRRARREQDLAMMIAKRFPERTHWQVMEQQPSLGRDRLRP</sequence>
<organism evidence="6 7">
    <name type="scientific">Cyanidioschyzon merolae (strain NIES-3377 / 10D)</name>
    <name type="common">Unicellular red alga</name>
    <dbReference type="NCBI Taxonomy" id="280699"/>
    <lineage>
        <taxon>Eukaryota</taxon>
        <taxon>Rhodophyta</taxon>
        <taxon>Bangiophyceae</taxon>
        <taxon>Cyanidiales</taxon>
        <taxon>Cyanidiaceae</taxon>
        <taxon>Cyanidioschyzon</taxon>
    </lineage>
</organism>
<dbReference type="Gene3D" id="3.40.50.300">
    <property type="entry name" value="P-loop containing nucleotide triphosphate hydrolases"/>
    <property type="match status" value="1"/>
</dbReference>
<evidence type="ECO:0000256" key="2">
    <source>
        <dbReference type="ARBA" id="ARBA00022801"/>
    </source>
</evidence>
<keyword evidence="4" id="KW-0067">ATP-binding</keyword>
<gene>
    <name evidence="6" type="ORF">CYME_CMQ338C</name>
</gene>
<accession>M1VAN5</accession>
<dbReference type="InterPro" id="IPR027417">
    <property type="entry name" value="P-loop_NTPase"/>
</dbReference>
<keyword evidence="2" id="KW-0378">Hydrolase</keyword>
<dbReference type="KEGG" id="cme:CYME_CMQ338C"/>
<evidence type="ECO:0000256" key="4">
    <source>
        <dbReference type="ARBA" id="ARBA00022840"/>
    </source>
</evidence>
<dbReference type="HOGENOM" id="CLU_1181688_0_0_1"/>
<evidence type="ECO:0000313" key="7">
    <source>
        <dbReference type="Proteomes" id="UP000007014"/>
    </source>
</evidence>
<dbReference type="AlphaFoldDB" id="M1VAN5"/>
<dbReference type="OrthoDB" id="10256233at2759"/>
<keyword evidence="3 6" id="KW-0347">Helicase</keyword>
<dbReference type="SUPFAM" id="SSF52540">
    <property type="entry name" value="P-loop containing nucleoside triphosphate hydrolases"/>
    <property type="match status" value="1"/>
</dbReference>
<keyword evidence="7" id="KW-1185">Reference proteome</keyword>
<evidence type="ECO:0000259" key="5">
    <source>
        <dbReference type="PROSITE" id="PS51194"/>
    </source>
</evidence>
<dbReference type="Proteomes" id="UP000007014">
    <property type="component" value="Chromosome 17"/>
</dbReference>
<feature type="domain" description="Helicase C-terminal" evidence="5">
    <location>
        <begin position="76"/>
        <end position="225"/>
    </location>
</feature>
<reference evidence="6 7" key="2">
    <citation type="journal article" date="2007" name="BMC Biol.">
        <title>A 100%-complete sequence reveals unusually simple genomic features in the hot-spring red alga Cyanidioschyzon merolae.</title>
        <authorList>
            <person name="Nozaki H."/>
            <person name="Takano H."/>
            <person name="Misumi O."/>
            <person name="Terasawa K."/>
            <person name="Matsuzaki M."/>
            <person name="Maruyama S."/>
            <person name="Nishida K."/>
            <person name="Yagisawa F."/>
            <person name="Yoshida Y."/>
            <person name="Fujiwara T."/>
            <person name="Takio S."/>
            <person name="Tamura K."/>
            <person name="Chung S.J."/>
            <person name="Nakamura S."/>
            <person name="Kuroiwa H."/>
            <person name="Tanaka K."/>
            <person name="Sato N."/>
            <person name="Kuroiwa T."/>
        </authorList>
    </citation>
    <scope>NUCLEOTIDE SEQUENCE [LARGE SCALE GENOMIC DNA]</scope>
    <source>
        <strain evidence="6 7">10D</strain>
    </source>
</reference>
<keyword evidence="1" id="KW-0547">Nucleotide-binding</keyword>
<dbReference type="PANTHER" id="PTHR47959:SF1">
    <property type="entry name" value="ATP-DEPENDENT RNA HELICASE DBPA"/>
    <property type="match status" value="1"/>
</dbReference>
<name>M1VAN5_CYAM1</name>